<dbReference type="HOGENOM" id="CLU_1007343_0_0_7"/>
<dbReference type="STRING" id="651182.TOL2_C31010"/>
<dbReference type="RefSeq" id="WP_014958451.1">
    <property type="nucleotide sequence ID" value="NC_018645.1"/>
</dbReference>
<dbReference type="EMBL" id="FO203503">
    <property type="protein sequence ID" value="CCK81258.1"/>
    <property type="molecule type" value="Genomic_DNA"/>
</dbReference>
<reference evidence="1 2" key="1">
    <citation type="journal article" date="2013" name="Environ. Microbiol.">
        <title>Complete genome, catabolic sub-proteomes and key-metabolites of Desulfobacula toluolica Tol2, a marine, aromatic compound-degrading, sulfate-reducing bacterium.</title>
        <authorList>
            <person name="Wohlbrand L."/>
            <person name="Jacob J.H."/>
            <person name="Kube M."/>
            <person name="Mussmann M."/>
            <person name="Jarling R."/>
            <person name="Beck A."/>
            <person name="Amann R."/>
            <person name="Wilkes H."/>
            <person name="Reinhardt R."/>
            <person name="Rabus R."/>
        </authorList>
    </citation>
    <scope>NUCLEOTIDE SEQUENCE [LARGE SCALE GENOMIC DNA]</scope>
    <source>
        <strain evidence="2">DSM 7467 / Tol2</strain>
    </source>
</reference>
<dbReference type="KEGG" id="dto:TOL2_C31010"/>
<dbReference type="Proteomes" id="UP000007347">
    <property type="component" value="Chromosome"/>
</dbReference>
<evidence type="ECO:0000313" key="1">
    <source>
        <dbReference type="EMBL" id="CCK81258.1"/>
    </source>
</evidence>
<name>K0NMJ3_DESTT</name>
<keyword evidence="2" id="KW-1185">Reference proteome</keyword>
<proteinExistence type="predicted"/>
<gene>
    <name evidence="1" type="ordered locus">TOL2_C31010</name>
</gene>
<sequence>MAQYKDKIIGFVDILGWKNLVERSEKNLGVTLNDLLSYIKAFTTSKTAAGTNNYEHTICPDSKKVNDNLDFQKTQVSDCVILSSEKSPAGVIALLKECNAISYNLLCHGIMCRGYITVGKMLHTEGNTVIGTGYQHALAMEKEFGLPFIGIDSKVNEFIEKHTDRCVQKTYSNLILKDADFISLFPFRDLSGSFIIGSFMGIPFDANKYRDSNQKTRIFIEKAITLLIKHTDIKKDKAVAKTKIYIKELIKELLGCQETDQLLDQLNKEFETKSKL</sequence>
<accession>K0NMJ3</accession>
<evidence type="ECO:0000313" key="2">
    <source>
        <dbReference type="Proteomes" id="UP000007347"/>
    </source>
</evidence>
<protein>
    <submittedName>
        <fullName evidence="1">Uncharacterized protein</fullName>
    </submittedName>
</protein>
<dbReference type="AlphaFoldDB" id="K0NMJ3"/>
<organism evidence="1 2">
    <name type="scientific">Desulfobacula toluolica (strain DSM 7467 / Tol2)</name>
    <dbReference type="NCBI Taxonomy" id="651182"/>
    <lineage>
        <taxon>Bacteria</taxon>
        <taxon>Pseudomonadati</taxon>
        <taxon>Thermodesulfobacteriota</taxon>
        <taxon>Desulfobacteria</taxon>
        <taxon>Desulfobacterales</taxon>
        <taxon>Desulfobacteraceae</taxon>
        <taxon>Desulfobacula</taxon>
    </lineage>
</organism>
<dbReference type="OrthoDB" id="9181325at2"/>